<keyword evidence="2" id="KW-0732">Signal</keyword>
<feature type="region of interest" description="Disordered" evidence="1">
    <location>
        <begin position="96"/>
        <end position="129"/>
    </location>
</feature>
<dbReference type="AlphaFoldDB" id="A0A6A4W2U7"/>
<evidence type="ECO:0000313" key="4">
    <source>
        <dbReference type="Proteomes" id="UP000440578"/>
    </source>
</evidence>
<gene>
    <name evidence="3" type="ORF">FJT64_006437</name>
</gene>
<dbReference type="EMBL" id="VIIS01001582">
    <property type="protein sequence ID" value="KAF0296111.1"/>
    <property type="molecule type" value="Genomic_DNA"/>
</dbReference>
<dbReference type="Proteomes" id="UP000440578">
    <property type="component" value="Unassembled WGS sequence"/>
</dbReference>
<organism evidence="3 4">
    <name type="scientific">Amphibalanus amphitrite</name>
    <name type="common">Striped barnacle</name>
    <name type="synonym">Balanus amphitrite</name>
    <dbReference type="NCBI Taxonomy" id="1232801"/>
    <lineage>
        <taxon>Eukaryota</taxon>
        <taxon>Metazoa</taxon>
        <taxon>Ecdysozoa</taxon>
        <taxon>Arthropoda</taxon>
        <taxon>Crustacea</taxon>
        <taxon>Multicrustacea</taxon>
        <taxon>Cirripedia</taxon>
        <taxon>Thoracica</taxon>
        <taxon>Thoracicalcarea</taxon>
        <taxon>Balanomorpha</taxon>
        <taxon>Balanoidea</taxon>
        <taxon>Balanidae</taxon>
        <taxon>Amphibalaninae</taxon>
        <taxon>Amphibalanus</taxon>
    </lineage>
</organism>
<accession>A0A6A4W2U7</accession>
<sequence>MVRCHLLPCLWAALLWVSVQCRPSSVEQLPDGTDVMLSSMGLVEGTDQQHELQQAPGTAWQQKTGTPLMDVKEQLATEEQGEDSAVLRQLLGRLLPSVPSLQPPRSRRSGPDGDRSSQQQQLSSQQHQQLTRQLLRRFRELQKRSYPYRSDLLRQARGYMCLSKVCNFKGARGK</sequence>
<evidence type="ECO:0000313" key="3">
    <source>
        <dbReference type="EMBL" id="KAF0296111.1"/>
    </source>
</evidence>
<keyword evidence="4" id="KW-1185">Reference proteome</keyword>
<protein>
    <submittedName>
        <fullName evidence="3">Uncharacterized protein</fullName>
    </submittedName>
</protein>
<evidence type="ECO:0000256" key="2">
    <source>
        <dbReference type="SAM" id="SignalP"/>
    </source>
</evidence>
<reference evidence="3 4" key="1">
    <citation type="submission" date="2019-07" db="EMBL/GenBank/DDBJ databases">
        <title>Draft genome assembly of a fouling barnacle, Amphibalanus amphitrite (Darwin, 1854): The first reference genome for Thecostraca.</title>
        <authorList>
            <person name="Kim W."/>
        </authorList>
    </citation>
    <scope>NUCLEOTIDE SEQUENCE [LARGE SCALE GENOMIC DNA]</scope>
    <source>
        <strain evidence="3">SNU_AA5</strain>
        <tissue evidence="3">Soma without cirri and trophi</tissue>
    </source>
</reference>
<feature type="signal peptide" evidence="2">
    <location>
        <begin position="1"/>
        <end position="21"/>
    </location>
</feature>
<feature type="chain" id="PRO_5025537883" evidence="2">
    <location>
        <begin position="22"/>
        <end position="174"/>
    </location>
</feature>
<feature type="compositionally biased region" description="Low complexity" evidence="1">
    <location>
        <begin position="116"/>
        <end position="129"/>
    </location>
</feature>
<proteinExistence type="predicted"/>
<evidence type="ECO:0000256" key="1">
    <source>
        <dbReference type="SAM" id="MobiDB-lite"/>
    </source>
</evidence>
<name>A0A6A4W2U7_AMPAM</name>
<comment type="caution">
    <text evidence="3">The sequence shown here is derived from an EMBL/GenBank/DDBJ whole genome shotgun (WGS) entry which is preliminary data.</text>
</comment>